<keyword evidence="5" id="KW-1185">Reference proteome</keyword>
<keyword evidence="2" id="KW-1133">Transmembrane helix</keyword>
<evidence type="ECO:0000313" key="4">
    <source>
        <dbReference type="EMBL" id="NVK78076.1"/>
    </source>
</evidence>
<evidence type="ECO:0000259" key="3">
    <source>
        <dbReference type="Pfam" id="PF07811"/>
    </source>
</evidence>
<dbReference type="EMBL" id="JABBXF010000018">
    <property type="protein sequence ID" value="NVK78076.1"/>
    <property type="molecule type" value="Genomic_DNA"/>
</dbReference>
<gene>
    <name evidence="4" type="ORF">HG542_10420</name>
</gene>
<dbReference type="RefSeq" id="WP_171079971.1">
    <property type="nucleotide sequence ID" value="NZ_JABBXF010000018.1"/>
</dbReference>
<feature type="domain" description="TadE-like" evidence="3">
    <location>
        <begin position="28"/>
        <end position="70"/>
    </location>
</feature>
<evidence type="ECO:0000256" key="1">
    <source>
        <dbReference type="SAM" id="MobiDB-lite"/>
    </source>
</evidence>
<protein>
    <submittedName>
        <fullName evidence="4">Pilus assembly protein</fullName>
    </submittedName>
</protein>
<dbReference type="Pfam" id="PF07811">
    <property type="entry name" value="TadE"/>
    <property type="match status" value="1"/>
</dbReference>
<comment type="caution">
    <text evidence="4">The sequence shown here is derived from an EMBL/GenBank/DDBJ whole genome shotgun (WGS) entry which is preliminary data.</text>
</comment>
<feature type="transmembrane region" description="Helical" evidence="2">
    <location>
        <begin position="34"/>
        <end position="56"/>
    </location>
</feature>
<dbReference type="Proteomes" id="UP000587462">
    <property type="component" value="Unassembled WGS sequence"/>
</dbReference>
<sequence length="148" mass="14721">MGGGWSPRRGVRGACPPRNGKGRVGDRGSASVEFLGFLPVLLAVALGAITLGLAAFAAQQATTAARAAARTATLDEPRTTPEAAARSAMTGWVAGRADVGAGRCPARDVTATVTVTVPALLPGTGFHVTRHATMPCPDPGPGPGEGGP</sequence>
<evidence type="ECO:0000313" key="5">
    <source>
        <dbReference type="Proteomes" id="UP000587462"/>
    </source>
</evidence>
<keyword evidence="2" id="KW-0472">Membrane</keyword>
<proteinExistence type="predicted"/>
<feature type="region of interest" description="Disordered" evidence="1">
    <location>
        <begin position="1"/>
        <end position="26"/>
    </location>
</feature>
<dbReference type="InterPro" id="IPR012495">
    <property type="entry name" value="TadE-like_dom"/>
</dbReference>
<name>A0A7Y7E761_STRMO</name>
<reference evidence="4 5" key="1">
    <citation type="submission" date="2020-04" db="EMBL/GenBank/DDBJ databases">
        <title>Draft Genome Sequence of Streptomyces morookaense DSM 40503, an 8-azaguanine-producing strain.</title>
        <authorList>
            <person name="Qi J."/>
            <person name="Gao J.-M."/>
        </authorList>
    </citation>
    <scope>NUCLEOTIDE SEQUENCE [LARGE SCALE GENOMIC DNA]</scope>
    <source>
        <strain evidence="4 5">DSM 40503</strain>
    </source>
</reference>
<accession>A0A7Y7E761</accession>
<keyword evidence="2" id="KW-0812">Transmembrane</keyword>
<organism evidence="4 5">
    <name type="scientific">Streptomyces morookaense</name>
    <name type="common">Streptoverticillium morookaense</name>
    <dbReference type="NCBI Taxonomy" id="1970"/>
    <lineage>
        <taxon>Bacteria</taxon>
        <taxon>Bacillati</taxon>
        <taxon>Actinomycetota</taxon>
        <taxon>Actinomycetes</taxon>
        <taxon>Kitasatosporales</taxon>
        <taxon>Streptomycetaceae</taxon>
        <taxon>Streptomyces</taxon>
    </lineage>
</organism>
<dbReference type="AlphaFoldDB" id="A0A7Y7E761"/>
<evidence type="ECO:0000256" key="2">
    <source>
        <dbReference type="SAM" id="Phobius"/>
    </source>
</evidence>